<protein>
    <submittedName>
        <fullName evidence="1">Beta-lactamase</fullName>
        <ecNumber evidence="1">3.5.2.6</ecNumber>
    </submittedName>
</protein>
<name>A0A3S4II41_CHRVL</name>
<evidence type="ECO:0000313" key="1">
    <source>
        <dbReference type="EMBL" id="VEB44109.1"/>
    </source>
</evidence>
<sequence>MYGNCILKQELGNLSYADLNEYPKTLERLKLSELDFDTVIAGHLDALHGPELIDHYQRLLKRQASDAAAERS</sequence>
<dbReference type="SUPFAM" id="SSF56281">
    <property type="entry name" value="Metallo-hydrolase/oxidoreductase"/>
    <property type="match status" value="1"/>
</dbReference>
<evidence type="ECO:0000313" key="2">
    <source>
        <dbReference type="Proteomes" id="UP000275777"/>
    </source>
</evidence>
<dbReference type="InterPro" id="IPR036866">
    <property type="entry name" value="RibonucZ/Hydroxyglut_hydro"/>
</dbReference>
<gene>
    <name evidence="1" type="primary">cphA_1</name>
    <name evidence="1" type="ORF">NCTC9695_04583</name>
</gene>
<reference evidence="1 2" key="1">
    <citation type="submission" date="2018-12" db="EMBL/GenBank/DDBJ databases">
        <authorList>
            <consortium name="Pathogen Informatics"/>
        </authorList>
    </citation>
    <scope>NUCLEOTIDE SEQUENCE [LARGE SCALE GENOMIC DNA]</scope>
    <source>
        <strain evidence="1 2">NCTC9695</strain>
    </source>
</reference>
<proteinExistence type="predicted"/>
<dbReference type="AlphaFoldDB" id="A0A3S4II41"/>
<accession>A0A3S4II41</accession>
<organism evidence="1 2">
    <name type="scientific">Chromobacterium violaceum</name>
    <dbReference type="NCBI Taxonomy" id="536"/>
    <lineage>
        <taxon>Bacteria</taxon>
        <taxon>Pseudomonadati</taxon>
        <taxon>Pseudomonadota</taxon>
        <taxon>Betaproteobacteria</taxon>
        <taxon>Neisseriales</taxon>
        <taxon>Chromobacteriaceae</taxon>
        <taxon>Chromobacterium</taxon>
    </lineage>
</organism>
<dbReference type="EC" id="3.5.2.6" evidence="1"/>
<dbReference type="Gene3D" id="3.60.15.10">
    <property type="entry name" value="Ribonuclease Z/Hydroxyacylglutathione hydrolase-like"/>
    <property type="match status" value="1"/>
</dbReference>
<keyword evidence="1" id="KW-0378">Hydrolase</keyword>
<dbReference type="GO" id="GO:0008800">
    <property type="term" value="F:beta-lactamase activity"/>
    <property type="evidence" value="ECO:0007669"/>
    <property type="project" value="UniProtKB-EC"/>
</dbReference>
<dbReference type="EMBL" id="LR134182">
    <property type="protein sequence ID" value="VEB44109.1"/>
    <property type="molecule type" value="Genomic_DNA"/>
</dbReference>
<dbReference type="Proteomes" id="UP000275777">
    <property type="component" value="Chromosome"/>
</dbReference>